<dbReference type="Proteomes" id="UP000054560">
    <property type="component" value="Unassembled WGS sequence"/>
</dbReference>
<dbReference type="PANTHER" id="PTHR43521:SF7">
    <property type="entry name" value="DELTA-1-PYRROLINE-5-CARBOXYLATE DEHYDROGENASE 12A1, MITOCHONDRIAL"/>
    <property type="match status" value="1"/>
</dbReference>
<dbReference type="InterPro" id="IPR015590">
    <property type="entry name" value="Aldehyde_DH_dom"/>
</dbReference>
<dbReference type="PROSITE" id="PS00070">
    <property type="entry name" value="ALDEHYDE_DEHYDR_CYS"/>
    <property type="match status" value="1"/>
</dbReference>
<dbReference type="STRING" id="667725.A0A0L0G1S6"/>
<accession>A0A0L0G1S6</accession>
<dbReference type="EMBL" id="KQ241956">
    <property type="protein sequence ID" value="KNC82138.1"/>
    <property type="molecule type" value="Genomic_DNA"/>
</dbReference>
<comment type="similarity">
    <text evidence="1">Belongs to the aldehyde dehydrogenase family.</text>
</comment>
<dbReference type="RefSeq" id="XP_014156040.1">
    <property type="nucleotide sequence ID" value="XM_014300565.1"/>
</dbReference>
<reference evidence="5 6" key="1">
    <citation type="submission" date="2011-02" db="EMBL/GenBank/DDBJ databases">
        <title>The Genome Sequence of Sphaeroforma arctica JP610.</title>
        <authorList>
            <consortium name="The Broad Institute Genome Sequencing Platform"/>
            <person name="Russ C."/>
            <person name="Cuomo C."/>
            <person name="Young S.K."/>
            <person name="Zeng Q."/>
            <person name="Gargeya S."/>
            <person name="Alvarado L."/>
            <person name="Berlin A."/>
            <person name="Chapman S.B."/>
            <person name="Chen Z."/>
            <person name="Freedman E."/>
            <person name="Gellesch M."/>
            <person name="Goldberg J."/>
            <person name="Griggs A."/>
            <person name="Gujja S."/>
            <person name="Heilman E."/>
            <person name="Heiman D."/>
            <person name="Howarth C."/>
            <person name="Mehta T."/>
            <person name="Neiman D."/>
            <person name="Pearson M."/>
            <person name="Roberts A."/>
            <person name="Saif S."/>
            <person name="Shea T."/>
            <person name="Shenoy N."/>
            <person name="Sisk P."/>
            <person name="Stolte C."/>
            <person name="Sykes S."/>
            <person name="White J."/>
            <person name="Yandava C."/>
            <person name="Burger G."/>
            <person name="Gray M.W."/>
            <person name="Holland P.W.H."/>
            <person name="King N."/>
            <person name="Lang F.B.F."/>
            <person name="Roger A.J."/>
            <person name="Ruiz-Trillo I."/>
            <person name="Haas B."/>
            <person name="Nusbaum C."/>
            <person name="Birren B."/>
        </authorList>
    </citation>
    <scope>NUCLEOTIDE SEQUENCE [LARGE SCALE GENOMIC DNA]</scope>
    <source>
        <strain evidence="5 6">JP610</strain>
    </source>
</reference>
<dbReference type="InterPro" id="IPR044638">
    <property type="entry name" value="ALDH7A1-like"/>
</dbReference>
<evidence type="ECO:0000313" key="6">
    <source>
        <dbReference type="Proteomes" id="UP000054560"/>
    </source>
</evidence>
<dbReference type="InterPro" id="IPR016163">
    <property type="entry name" value="Ald_DH_C"/>
</dbReference>
<dbReference type="Gene3D" id="3.40.605.10">
    <property type="entry name" value="Aldehyde Dehydrogenase, Chain A, domain 1"/>
    <property type="match status" value="1"/>
</dbReference>
<organism evidence="5 6">
    <name type="scientific">Sphaeroforma arctica JP610</name>
    <dbReference type="NCBI Taxonomy" id="667725"/>
    <lineage>
        <taxon>Eukaryota</taxon>
        <taxon>Ichthyosporea</taxon>
        <taxon>Ichthyophonida</taxon>
        <taxon>Sphaeroforma</taxon>
    </lineage>
</organism>
<dbReference type="InterPro" id="IPR016160">
    <property type="entry name" value="Ald_DH_CS_CYS"/>
</dbReference>
<dbReference type="FunFam" id="3.40.605.10:FF:000019">
    <property type="entry name" value="probable aldehyde dehydrogenase"/>
    <property type="match status" value="1"/>
</dbReference>
<dbReference type="GeneID" id="25906080"/>
<evidence type="ECO:0000256" key="2">
    <source>
        <dbReference type="ARBA" id="ARBA00023002"/>
    </source>
</evidence>
<keyword evidence="6" id="KW-1185">Reference proteome</keyword>
<dbReference type="InterPro" id="IPR016162">
    <property type="entry name" value="Ald_DH_N"/>
</dbReference>
<proteinExistence type="inferred from homology"/>
<dbReference type="Pfam" id="PF00171">
    <property type="entry name" value="Aldedh"/>
    <property type="match status" value="1"/>
</dbReference>
<dbReference type="eggNOG" id="KOG2451">
    <property type="taxonomic scope" value="Eukaryota"/>
</dbReference>
<evidence type="ECO:0000259" key="4">
    <source>
        <dbReference type="Pfam" id="PF00171"/>
    </source>
</evidence>
<evidence type="ECO:0000313" key="5">
    <source>
        <dbReference type="EMBL" id="KNC82138.1"/>
    </source>
</evidence>
<dbReference type="GO" id="GO:0004029">
    <property type="term" value="F:aldehyde dehydrogenase (NAD+) activity"/>
    <property type="evidence" value="ECO:0007669"/>
    <property type="project" value="InterPro"/>
</dbReference>
<gene>
    <name evidence="5" type="ORF">SARC_05576</name>
</gene>
<dbReference type="AlphaFoldDB" id="A0A0L0G1S6"/>
<dbReference type="PANTHER" id="PTHR43521">
    <property type="entry name" value="ALPHA-AMINOADIPIC SEMIALDEHYDE DEHYDROGENASE"/>
    <property type="match status" value="1"/>
</dbReference>
<dbReference type="InterPro" id="IPR016161">
    <property type="entry name" value="Ald_DH/histidinol_DH"/>
</dbReference>
<name>A0A0L0G1S6_9EUKA</name>
<sequence length="560" mass="62351">MSVFTASAKTAAMAPRMFGTARRNFCAAAALNQKVPSWATVDPWKMGYEAPAEAKSLLNGEWIGAKDSRMIIDPLTGKDMYSVPMTSSEELTPWIESGLACPRSGLHNPHRNVERYNIYGDVNFKIAQAMNEPEVEEYFVKLIQRVTPKSKTQALGEINTARKWLAMYAGDQVRMLARGFSLTGDHLGQETRGFRYPFGNTAVITPFNFPLEIPVLQSLASLFMGNKVLVKVDEKVQIVMEQFIRLAHHCGLPKTDMDMLYSSGPVCGELLQKSDCKQTVFTGSQAVAERLVLDLKGKVRLEDAGFDWKVLGADLPSKKEQEFVAWQCDQDAYAFSGQKCSAQSILFMHENWVNAGLEKQMADRAAMRSLKDFTTVPVLSWSNEKIQKHCDDVLSIPGAKVLFGGKPLEEDHTIPECYGSWQPTAIYVPIDALLEEKNFKIATTELFGPFQIVTHWKKDEEHKVCEALERIQAHLTAAIVSNDIHFINRMLGNTLNGTTYIGLRGRTTGAPQQHWFGPCGDPRGAGIHTPEAIKLNWSGHREVIVDVGPTADTWNAPQPT</sequence>
<keyword evidence="3" id="KW-0520">NAD</keyword>
<protein>
    <submittedName>
        <fullName evidence="5">Aldehyde dehydrogenase</fullName>
    </submittedName>
</protein>
<keyword evidence="2" id="KW-0560">Oxidoreductase</keyword>
<evidence type="ECO:0000256" key="1">
    <source>
        <dbReference type="ARBA" id="ARBA00009986"/>
    </source>
</evidence>
<dbReference type="SUPFAM" id="SSF53720">
    <property type="entry name" value="ALDH-like"/>
    <property type="match status" value="1"/>
</dbReference>
<evidence type="ECO:0000256" key="3">
    <source>
        <dbReference type="ARBA" id="ARBA00023027"/>
    </source>
</evidence>
<dbReference type="Gene3D" id="3.40.309.10">
    <property type="entry name" value="Aldehyde Dehydrogenase, Chain A, domain 2"/>
    <property type="match status" value="1"/>
</dbReference>
<feature type="domain" description="Aldehyde dehydrogenase" evidence="4">
    <location>
        <begin position="122"/>
        <end position="504"/>
    </location>
</feature>
<dbReference type="OrthoDB" id="440325at2759"/>